<evidence type="ECO:0000313" key="3">
    <source>
        <dbReference type="Proteomes" id="UP001610446"/>
    </source>
</evidence>
<accession>A0ABR4JGW6</accession>
<dbReference type="EMBL" id="JBFXLU010000135">
    <property type="protein sequence ID" value="KAL2839268.1"/>
    <property type="molecule type" value="Genomic_DNA"/>
</dbReference>
<evidence type="ECO:0000313" key="2">
    <source>
        <dbReference type="EMBL" id="KAL2839268.1"/>
    </source>
</evidence>
<keyword evidence="3" id="KW-1185">Reference proteome</keyword>
<comment type="caution">
    <text evidence="2">The sequence shown here is derived from an EMBL/GenBank/DDBJ whole genome shotgun (WGS) entry which is preliminary data.</text>
</comment>
<protein>
    <submittedName>
        <fullName evidence="2">Endoribonuclease L-PSP/chorismate mutase-like protein</fullName>
    </submittedName>
</protein>
<dbReference type="PANTHER" id="PTHR43563">
    <property type="entry name" value="AMINE OXIDASE"/>
    <property type="match status" value="1"/>
</dbReference>
<dbReference type="Gene3D" id="3.50.50.60">
    <property type="entry name" value="FAD/NAD(P)-binding domain"/>
    <property type="match status" value="1"/>
</dbReference>
<gene>
    <name evidence="2" type="ORF">BJY01DRAFT_250580</name>
</gene>
<dbReference type="PANTHER" id="PTHR43563:SF14">
    <property type="entry name" value="AMINE OXIDASE"/>
    <property type="match status" value="1"/>
</dbReference>
<reference evidence="2 3" key="1">
    <citation type="submission" date="2024-07" db="EMBL/GenBank/DDBJ databases">
        <title>Section-level genome sequencing and comparative genomics of Aspergillus sections Usti and Cavernicolus.</title>
        <authorList>
            <consortium name="Lawrence Berkeley National Laboratory"/>
            <person name="Nybo J.L."/>
            <person name="Vesth T.C."/>
            <person name="Theobald S."/>
            <person name="Frisvad J.C."/>
            <person name="Larsen T.O."/>
            <person name="Kjaerboelling I."/>
            <person name="Rothschild-Mancinelli K."/>
            <person name="Lyhne E.K."/>
            <person name="Kogle M.E."/>
            <person name="Barry K."/>
            <person name="Clum A."/>
            <person name="Na H."/>
            <person name="Ledsgaard L."/>
            <person name="Lin J."/>
            <person name="Lipzen A."/>
            <person name="Kuo A."/>
            <person name="Riley R."/>
            <person name="Mondo S."/>
            <person name="Labutti K."/>
            <person name="Haridas S."/>
            <person name="Pangalinan J."/>
            <person name="Salamov A.A."/>
            <person name="Simmons B.A."/>
            <person name="Magnuson J.K."/>
            <person name="Chen J."/>
            <person name="Drula E."/>
            <person name="Henrissat B."/>
            <person name="Wiebenga A."/>
            <person name="Lubbers R.J."/>
            <person name="Gomes A.C."/>
            <person name="Makela M.R."/>
            <person name="Stajich J."/>
            <person name="Grigoriev I.V."/>
            <person name="Mortensen U.H."/>
            <person name="De Vries R.P."/>
            <person name="Baker S.E."/>
            <person name="Andersen M.R."/>
        </authorList>
    </citation>
    <scope>NUCLEOTIDE SEQUENCE [LARGE SCALE GENOMIC DNA]</scope>
    <source>
        <strain evidence="2 3">CBS 123904</strain>
    </source>
</reference>
<sequence>MPTSQSTPSQKFSNSPSAPDPGWYSNAVSASGPQRIVVTSGQTGQRKDGSWPESFADQVQEAVRNMVHALSAGGASPHNIVKITFYAVDCDHGVSYRPLTTLVPVPTLAFPEAKFEIEALALVGGTSEPWRDPRLPSYELPPRRVDVIIVGGGFSGLAAAYHCQKSGLNAVILETCSRIGGQSYTSDRQSGPGVVELGASWISKATSPHISALIQEFALETIEQYSKGDFIYQRADGMVLRGREDSMPRRPSKQSWKGEDVLTRAVIQRQEITDFQGAVEFSEKGNTTFAESGKNLSA</sequence>
<dbReference type="Gene3D" id="3.30.1330.40">
    <property type="entry name" value="RutC-like"/>
    <property type="match status" value="1"/>
</dbReference>
<dbReference type="InterPro" id="IPR006175">
    <property type="entry name" value="YjgF/YER057c/UK114"/>
</dbReference>
<name>A0ABR4JGW6_9EURO</name>
<dbReference type="Pfam" id="PF13450">
    <property type="entry name" value="NAD_binding_8"/>
    <property type="match status" value="1"/>
</dbReference>
<dbReference type="Proteomes" id="UP001610446">
    <property type="component" value="Unassembled WGS sequence"/>
</dbReference>
<dbReference type="InterPro" id="IPR050703">
    <property type="entry name" value="Flavin_MAO"/>
</dbReference>
<dbReference type="SUPFAM" id="SSF51905">
    <property type="entry name" value="FAD/NAD(P)-binding domain"/>
    <property type="match status" value="1"/>
</dbReference>
<dbReference type="InterPro" id="IPR036188">
    <property type="entry name" value="FAD/NAD-bd_sf"/>
</dbReference>
<organism evidence="2 3">
    <name type="scientific">Aspergillus pseudoustus</name>
    <dbReference type="NCBI Taxonomy" id="1810923"/>
    <lineage>
        <taxon>Eukaryota</taxon>
        <taxon>Fungi</taxon>
        <taxon>Dikarya</taxon>
        <taxon>Ascomycota</taxon>
        <taxon>Pezizomycotina</taxon>
        <taxon>Eurotiomycetes</taxon>
        <taxon>Eurotiomycetidae</taxon>
        <taxon>Eurotiales</taxon>
        <taxon>Aspergillaceae</taxon>
        <taxon>Aspergillus</taxon>
        <taxon>Aspergillus subgen. Nidulantes</taxon>
    </lineage>
</organism>
<dbReference type="Pfam" id="PF01042">
    <property type="entry name" value="Ribonuc_L-PSP"/>
    <property type="match status" value="1"/>
</dbReference>
<proteinExistence type="predicted"/>
<feature type="compositionally biased region" description="Polar residues" evidence="1">
    <location>
        <begin position="1"/>
        <end position="17"/>
    </location>
</feature>
<feature type="region of interest" description="Disordered" evidence="1">
    <location>
        <begin position="1"/>
        <end position="30"/>
    </location>
</feature>
<dbReference type="InterPro" id="IPR035959">
    <property type="entry name" value="RutC-like_sf"/>
</dbReference>
<evidence type="ECO:0000256" key="1">
    <source>
        <dbReference type="SAM" id="MobiDB-lite"/>
    </source>
</evidence>
<dbReference type="SUPFAM" id="SSF55298">
    <property type="entry name" value="YjgF-like"/>
    <property type="match status" value="1"/>
</dbReference>